<proteinExistence type="predicted"/>
<protein>
    <submittedName>
        <fullName evidence="2">Uncharacterized protein</fullName>
    </submittedName>
</protein>
<reference evidence="2 3" key="1">
    <citation type="submission" date="2019-12" db="EMBL/GenBank/DDBJ databases">
        <title>Chromosome-level assembly of the Caenorhabditis remanei genome.</title>
        <authorList>
            <person name="Teterina A.A."/>
            <person name="Willis J.H."/>
            <person name="Phillips P.C."/>
        </authorList>
    </citation>
    <scope>NUCLEOTIDE SEQUENCE [LARGE SCALE GENOMIC DNA]</scope>
    <source>
        <strain evidence="2 3">PX506</strain>
        <tissue evidence="2">Whole organism</tissue>
    </source>
</reference>
<sequence length="160" mass="18536">MKDRPVFILFLTCVFIDMVSAGRVMKVEPLDYNLEIDKTLSGIESSVRNQSDNDFQTYFSESFDSIDWYRKFLGKLTPDQAATYSVSPEPDIQLSLFQLSRFGDVKDERAVQFTESVKLNDTSIRRTPFDAVFLEVENERRLVIDSLMVHDGKYANEEEH</sequence>
<accession>A0A6A5GZS5</accession>
<dbReference type="GeneID" id="78776320"/>
<dbReference type="AlphaFoldDB" id="A0A6A5GZS5"/>
<dbReference type="CTD" id="78776320"/>
<evidence type="ECO:0000313" key="2">
    <source>
        <dbReference type="EMBL" id="KAF1759903.1"/>
    </source>
</evidence>
<keyword evidence="1" id="KW-0732">Signal</keyword>
<organism evidence="2 3">
    <name type="scientific">Caenorhabditis remanei</name>
    <name type="common">Caenorhabditis vulgaris</name>
    <dbReference type="NCBI Taxonomy" id="31234"/>
    <lineage>
        <taxon>Eukaryota</taxon>
        <taxon>Metazoa</taxon>
        <taxon>Ecdysozoa</taxon>
        <taxon>Nematoda</taxon>
        <taxon>Chromadorea</taxon>
        <taxon>Rhabditida</taxon>
        <taxon>Rhabditina</taxon>
        <taxon>Rhabditomorpha</taxon>
        <taxon>Rhabditoidea</taxon>
        <taxon>Rhabditidae</taxon>
        <taxon>Peloderinae</taxon>
        <taxon>Caenorhabditis</taxon>
    </lineage>
</organism>
<dbReference type="KEGG" id="crq:GCK72_016370"/>
<dbReference type="EMBL" id="WUAV01000004">
    <property type="protein sequence ID" value="KAF1759903.1"/>
    <property type="molecule type" value="Genomic_DNA"/>
</dbReference>
<comment type="caution">
    <text evidence="2">The sequence shown here is derived from an EMBL/GenBank/DDBJ whole genome shotgun (WGS) entry which is preliminary data.</text>
</comment>
<dbReference type="RefSeq" id="XP_053586240.1">
    <property type="nucleotide sequence ID" value="XM_053731468.1"/>
</dbReference>
<evidence type="ECO:0000256" key="1">
    <source>
        <dbReference type="SAM" id="SignalP"/>
    </source>
</evidence>
<feature type="chain" id="PRO_5025669727" evidence="1">
    <location>
        <begin position="22"/>
        <end position="160"/>
    </location>
</feature>
<name>A0A6A5GZS5_CAERE</name>
<dbReference type="Proteomes" id="UP000483820">
    <property type="component" value="Chromosome IV"/>
</dbReference>
<gene>
    <name evidence="2" type="ORF">GCK72_016370</name>
</gene>
<feature type="signal peptide" evidence="1">
    <location>
        <begin position="1"/>
        <end position="21"/>
    </location>
</feature>
<evidence type="ECO:0000313" key="3">
    <source>
        <dbReference type="Proteomes" id="UP000483820"/>
    </source>
</evidence>